<feature type="transmembrane region" description="Helical" evidence="1">
    <location>
        <begin position="264"/>
        <end position="286"/>
    </location>
</feature>
<keyword evidence="2" id="KW-0732">Signal</keyword>
<feature type="signal peptide" evidence="2">
    <location>
        <begin position="1"/>
        <end position="17"/>
    </location>
</feature>
<dbReference type="InterPro" id="IPR002656">
    <property type="entry name" value="Acyl_transf_3_dom"/>
</dbReference>
<proteinExistence type="predicted"/>
<name>A0AAN7V3P1_9COLE</name>
<sequence>MDFVYLALIISFHITRASYLDEKFGVLSSPEFFSKSIQWYLQNETKLNRECRDQLWEYAMSLGKRQRWALNMYDANSKLPSGILDGNFYDMGSFDECISIESVTANVTGKYCLGDLFIRDDNVIPSKRERLSQTMTFAMCSPNLCSAEEVQHAAKAIGLNITLTESKCQTRENQPGWDSLAYATLYVFSHRCDSLFNFNFQSVLLYNCFSFSLISNGKKILARAKLSNEQISCLYGLRCIGIAWVICGHTVNESFKGPARNSFYVYYVIFMTVISFICTSFVLQWLNRTQNMPLWKANECVEIFFLLGGTLVSYTFLRKHASGYTFNIIYYYIERYLRLTPPFAVAVLFLVGLYKFLGSGPLWTEMEEDIEECRSYWWASLFYVQIYGYKNCIPYTWYLSVDFELFILSPILLLPLKRWPKSVLVVTICVLLCCMVTTAILDIQMAELDPGTDDDLYNDLMLYARAPSWLIGLLLGYLLFTFTKDGKNLVLNKGLLTFGWVSAITLGIISTFATKYIMVNNYTLLRATLSKLIMRPIFSIAISWIIFSCHMGYGGIVNTFLSNPVFELFSKLTYNIYLVHFFVVKSFFNSIRTAPYLTTFDILVSINYRDN</sequence>
<keyword evidence="1" id="KW-1133">Transmembrane helix</keyword>
<feature type="domain" description="Nose resistant-to-fluoxetine protein N-terminal" evidence="3">
    <location>
        <begin position="48"/>
        <end position="170"/>
    </location>
</feature>
<keyword evidence="1" id="KW-0472">Membrane</keyword>
<dbReference type="PANTHER" id="PTHR11161:SF0">
    <property type="entry name" value="O-ACYLTRANSFERASE LIKE PROTEIN"/>
    <property type="match status" value="1"/>
</dbReference>
<comment type="caution">
    <text evidence="4">The sequence shown here is derived from an EMBL/GenBank/DDBJ whole genome shotgun (WGS) entry which is preliminary data.</text>
</comment>
<accession>A0AAN7V3P1</accession>
<reference evidence="4 5" key="1">
    <citation type="journal article" date="2024" name="Insects">
        <title>An Improved Chromosome-Level Genome Assembly of the Firefly Pyrocoelia pectoralis.</title>
        <authorList>
            <person name="Fu X."/>
            <person name="Meyer-Rochow V.B."/>
            <person name="Ballantyne L."/>
            <person name="Zhu X."/>
        </authorList>
    </citation>
    <scope>NUCLEOTIDE SEQUENCE [LARGE SCALE GENOMIC DNA]</scope>
    <source>
        <strain evidence="4">XCY_ONT2</strain>
    </source>
</reference>
<feature type="transmembrane region" description="Helical" evidence="1">
    <location>
        <begin position="395"/>
        <end position="416"/>
    </location>
</feature>
<dbReference type="Pfam" id="PF01757">
    <property type="entry name" value="Acyl_transf_3"/>
    <property type="match status" value="1"/>
</dbReference>
<feature type="transmembrane region" description="Helical" evidence="1">
    <location>
        <begin position="336"/>
        <end position="357"/>
    </location>
</feature>
<evidence type="ECO:0000313" key="5">
    <source>
        <dbReference type="Proteomes" id="UP001329430"/>
    </source>
</evidence>
<dbReference type="AlphaFoldDB" id="A0AAN7V3P1"/>
<keyword evidence="1" id="KW-0812">Transmembrane</keyword>
<evidence type="ECO:0000259" key="3">
    <source>
        <dbReference type="SMART" id="SM00703"/>
    </source>
</evidence>
<feature type="transmembrane region" description="Helical" evidence="1">
    <location>
        <begin position="235"/>
        <end position="252"/>
    </location>
</feature>
<dbReference type="PANTHER" id="PTHR11161">
    <property type="entry name" value="O-ACYLTRANSFERASE"/>
    <property type="match status" value="1"/>
</dbReference>
<feature type="transmembrane region" description="Helical" evidence="1">
    <location>
        <begin position="466"/>
        <end position="483"/>
    </location>
</feature>
<gene>
    <name evidence="4" type="ORF">RI129_012381</name>
</gene>
<protein>
    <recommendedName>
        <fullName evidence="3">Nose resistant-to-fluoxetine protein N-terminal domain-containing protein</fullName>
    </recommendedName>
</protein>
<feature type="transmembrane region" description="Helical" evidence="1">
    <location>
        <begin position="495"/>
        <end position="517"/>
    </location>
</feature>
<dbReference type="InterPro" id="IPR006621">
    <property type="entry name" value="Nose-resist-to-fluoxetine_N"/>
</dbReference>
<dbReference type="GO" id="GO:0016747">
    <property type="term" value="F:acyltransferase activity, transferring groups other than amino-acyl groups"/>
    <property type="evidence" value="ECO:0007669"/>
    <property type="project" value="InterPro"/>
</dbReference>
<dbReference type="EMBL" id="JAVRBK010000010">
    <property type="protein sequence ID" value="KAK5638086.1"/>
    <property type="molecule type" value="Genomic_DNA"/>
</dbReference>
<feature type="chain" id="PRO_5042966712" description="Nose resistant-to-fluoxetine protein N-terminal domain-containing protein" evidence="2">
    <location>
        <begin position="18"/>
        <end position="611"/>
    </location>
</feature>
<feature type="transmembrane region" description="Helical" evidence="1">
    <location>
        <begin position="423"/>
        <end position="446"/>
    </location>
</feature>
<dbReference type="Pfam" id="PF20146">
    <property type="entry name" value="NRF"/>
    <property type="match status" value="1"/>
</dbReference>
<dbReference type="Proteomes" id="UP001329430">
    <property type="component" value="Chromosome 10"/>
</dbReference>
<dbReference type="InterPro" id="IPR052728">
    <property type="entry name" value="O2_lipid_transport_reg"/>
</dbReference>
<evidence type="ECO:0000313" key="4">
    <source>
        <dbReference type="EMBL" id="KAK5638086.1"/>
    </source>
</evidence>
<feature type="transmembrane region" description="Helical" evidence="1">
    <location>
        <begin position="537"/>
        <end position="561"/>
    </location>
</feature>
<organism evidence="4 5">
    <name type="scientific">Pyrocoelia pectoralis</name>
    <dbReference type="NCBI Taxonomy" id="417401"/>
    <lineage>
        <taxon>Eukaryota</taxon>
        <taxon>Metazoa</taxon>
        <taxon>Ecdysozoa</taxon>
        <taxon>Arthropoda</taxon>
        <taxon>Hexapoda</taxon>
        <taxon>Insecta</taxon>
        <taxon>Pterygota</taxon>
        <taxon>Neoptera</taxon>
        <taxon>Endopterygota</taxon>
        <taxon>Coleoptera</taxon>
        <taxon>Polyphaga</taxon>
        <taxon>Elateriformia</taxon>
        <taxon>Elateroidea</taxon>
        <taxon>Lampyridae</taxon>
        <taxon>Lampyrinae</taxon>
        <taxon>Pyrocoelia</taxon>
    </lineage>
</organism>
<dbReference type="SMART" id="SM00703">
    <property type="entry name" value="NRF"/>
    <property type="match status" value="1"/>
</dbReference>
<keyword evidence="5" id="KW-1185">Reference proteome</keyword>
<evidence type="ECO:0000256" key="1">
    <source>
        <dbReference type="SAM" id="Phobius"/>
    </source>
</evidence>
<evidence type="ECO:0000256" key="2">
    <source>
        <dbReference type="SAM" id="SignalP"/>
    </source>
</evidence>